<sequence>MATVPIFNTYMHAKKIERLLNKVCVSAVRPSSLLVSPRCSSASQDISIFCLVACEFAFIYSLTSASIPSSDGRFTILVSSVRLPSLNLTEIYSYRLLPPDICEAMRLLRRSDTGEFALTQFRDEVIPPYAILSHTWTEGHEVTFRELEDRTGPKAGYDKINFCGQQAERDGLGYFWVDTCCTIQTHHRRQRPTKRVAYAAENGGRMYIAFQYKRINISVPLPKNP</sequence>
<dbReference type="EMBL" id="MU003493">
    <property type="protein sequence ID" value="KAF2477242.1"/>
    <property type="molecule type" value="Genomic_DNA"/>
</dbReference>
<gene>
    <name evidence="1" type="ORF">BDR25DRAFT_309510</name>
</gene>
<dbReference type="Proteomes" id="UP000799755">
    <property type="component" value="Unassembled WGS sequence"/>
</dbReference>
<accession>A0ACB6RDQ6</accession>
<evidence type="ECO:0000313" key="1">
    <source>
        <dbReference type="EMBL" id="KAF2477242.1"/>
    </source>
</evidence>
<comment type="caution">
    <text evidence="1">The sequence shown here is derived from an EMBL/GenBank/DDBJ whole genome shotgun (WGS) entry which is preliminary data.</text>
</comment>
<proteinExistence type="predicted"/>
<keyword evidence="2" id="KW-1185">Reference proteome</keyword>
<reference evidence="1" key="1">
    <citation type="journal article" date="2020" name="Stud. Mycol.">
        <title>101 Dothideomycetes genomes: a test case for predicting lifestyles and emergence of pathogens.</title>
        <authorList>
            <person name="Haridas S."/>
            <person name="Albert R."/>
            <person name="Binder M."/>
            <person name="Bloem J."/>
            <person name="Labutti K."/>
            <person name="Salamov A."/>
            <person name="Andreopoulos B."/>
            <person name="Baker S."/>
            <person name="Barry K."/>
            <person name="Bills G."/>
            <person name="Bluhm B."/>
            <person name="Cannon C."/>
            <person name="Castanera R."/>
            <person name="Culley D."/>
            <person name="Daum C."/>
            <person name="Ezra D."/>
            <person name="Gonzalez J."/>
            <person name="Henrissat B."/>
            <person name="Kuo A."/>
            <person name="Liang C."/>
            <person name="Lipzen A."/>
            <person name="Lutzoni F."/>
            <person name="Magnuson J."/>
            <person name="Mondo S."/>
            <person name="Nolan M."/>
            <person name="Ohm R."/>
            <person name="Pangilinan J."/>
            <person name="Park H.-J."/>
            <person name="Ramirez L."/>
            <person name="Alfaro M."/>
            <person name="Sun H."/>
            <person name="Tritt A."/>
            <person name="Yoshinaga Y."/>
            <person name="Zwiers L.-H."/>
            <person name="Turgeon B."/>
            <person name="Goodwin S."/>
            <person name="Spatafora J."/>
            <person name="Crous P."/>
            <person name="Grigoriev I."/>
        </authorList>
    </citation>
    <scope>NUCLEOTIDE SEQUENCE</scope>
    <source>
        <strain evidence="1">ATCC 200398</strain>
    </source>
</reference>
<protein>
    <submittedName>
        <fullName evidence="1">Uncharacterized protein</fullName>
    </submittedName>
</protein>
<evidence type="ECO:0000313" key="2">
    <source>
        <dbReference type="Proteomes" id="UP000799755"/>
    </source>
</evidence>
<organism evidence="1 2">
    <name type="scientific">Lindgomyces ingoldianus</name>
    <dbReference type="NCBI Taxonomy" id="673940"/>
    <lineage>
        <taxon>Eukaryota</taxon>
        <taxon>Fungi</taxon>
        <taxon>Dikarya</taxon>
        <taxon>Ascomycota</taxon>
        <taxon>Pezizomycotina</taxon>
        <taxon>Dothideomycetes</taxon>
        <taxon>Pleosporomycetidae</taxon>
        <taxon>Pleosporales</taxon>
        <taxon>Lindgomycetaceae</taxon>
        <taxon>Lindgomyces</taxon>
    </lineage>
</organism>
<name>A0ACB6RDQ6_9PLEO</name>